<dbReference type="EMBL" id="CAJGYO010000392">
    <property type="protein sequence ID" value="CAD6342115.1"/>
    <property type="molecule type" value="Genomic_DNA"/>
</dbReference>
<sequence>MWRKRLIQRNMPALRFKTCRLLPGNVRNRELSLIQRRILRRLRNKRRSIKRNLSQRENLNSNIKSQTTRKLSLYYGDLPIREMHRGRERTSYIPFLLNQETRSDVIPVRLRFSDTLPQARQPISHRRVCLNNGLVTITHFKVSHGDLISFKENDARTRGEEIRRSFYIDISVGKIIGKFLPVRIWRRTKTEWFRLLTTQRGCRLLLKSGFLQELRSYMQEEDLERTKKFGSAKVCLGSSFAEHNRMKRNLFHFKYFFLWKRRKEEEELIRTIGEAEWKRRKEEEELIRRKEEEEGVEEILKVIEENENRKRAISPFVYTTKLYRNSTYCSGSPFTRKIRIKRIELPTHYSEVNHRTLKAVVSYGPNIGHIPHDIRLKDPNLPLRSGNGRGQNI</sequence>
<gene>
    <name evidence="6" type="ORF">NCGR_LOCUS66212</name>
</gene>
<proteinExistence type="inferred from homology"/>
<evidence type="ECO:0000313" key="6">
    <source>
        <dbReference type="EMBL" id="CAD6342115.1"/>
    </source>
</evidence>
<dbReference type="SMART" id="SM00363">
    <property type="entry name" value="S4"/>
    <property type="match status" value="1"/>
</dbReference>
<protein>
    <recommendedName>
        <fullName evidence="5">RNA-binding S4 domain-containing protein</fullName>
    </recommendedName>
</protein>
<dbReference type="GO" id="GO:0019843">
    <property type="term" value="F:rRNA binding"/>
    <property type="evidence" value="ECO:0007669"/>
    <property type="project" value="InterPro"/>
</dbReference>
<dbReference type="OrthoDB" id="748260at2759"/>
<feature type="coiled-coil region" evidence="4">
    <location>
        <begin position="265"/>
        <end position="309"/>
    </location>
</feature>
<comment type="caution">
    <text evidence="6">The sequence shown here is derived from an EMBL/GenBank/DDBJ whole genome shotgun (WGS) entry which is preliminary data.</text>
</comment>
<keyword evidence="7" id="KW-1185">Reference proteome</keyword>
<evidence type="ECO:0000256" key="1">
    <source>
        <dbReference type="ARBA" id="ARBA00007465"/>
    </source>
</evidence>
<dbReference type="GO" id="GO:0015935">
    <property type="term" value="C:small ribosomal subunit"/>
    <property type="evidence" value="ECO:0007669"/>
    <property type="project" value="TreeGrafter"/>
</dbReference>
<feature type="domain" description="RNA-binding S4" evidence="5">
    <location>
        <begin position="101"/>
        <end position="162"/>
    </location>
</feature>
<keyword evidence="4" id="KW-0175">Coiled coil</keyword>
<dbReference type="PANTHER" id="PTHR11831:SF30">
    <property type="entry name" value="SMALL RIBOSOMAL SUBUNIT PROTEIN US4M"/>
    <property type="match status" value="1"/>
</dbReference>
<evidence type="ECO:0000256" key="2">
    <source>
        <dbReference type="ARBA" id="ARBA00023274"/>
    </source>
</evidence>
<dbReference type="PROSITE" id="PS50889">
    <property type="entry name" value="S4"/>
    <property type="match status" value="1"/>
</dbReference>
<name>A0A811SLJ6_9POAL</name>
<dbReference type="GO" id="GO:0003735">
    <property type="term" value="F:structural constituent of ribosome"/>
    <property type="evidence" value="ECO:0007669"/>
    <property type="project" value="TreeGrafter"/>
</dbReference>
<evidence type="ECO:0000256" key="3">
    <source>
        <dbReference type="PROSITE-ProRule" id="PRU00182"/>
    </source>
</evidence>
<keyword evidence="2" id="KW-0687">Ribonucleoprotein</keyword>
<reference evidence="6" key="1">
    <citation type="submission" date="2020-10" db="EMBL/GenBank/DDBJ databases">
        <authorList>
            <person name="Han B."/>
            <person name="Lu T."/>
            <person name="Zhao Q."/>
            <person name="Huang X."/>
            <person name="Zhao Y."/>
        </authorList>
    </citation>
    <scope>NUCLEOTIDE SEQUENCE</scope>
</reference>
<dbReference type="GO" id="GO:0042274">
    <property type="term" value="P:ribosomal small subunit biogenesis"/>
    <property type="evidence" value="ECO:0007669"/>
    <property type="project" value="TreeGrafter"/>
</dbReference>
<dbReference type="Proteomes" id="UP000604825">
    <property type="component" value="Unassembled WGS sequence"/>
</dbReference>
<dbReference type="PANTHER" id="PTHR11831">
    <property type="entry name" value="30S 40S RIBOSOMAL PROTEIN"/>
    <property type="match status" value="1"/>
</dbReference>
<dbReference type="Gene3D" id="3.10.290.10">
    <property type="entry name" value="RNA-binding S4 domain"/>
    <property type="match status" value="1"/>
</dbReference>
<organism evidence="6 7">
    <name type="scientific">Miscanthus lutarioriparius</name>
    <dbReference type="NCBI Taxonomy" id="422564"/>
    <lineage>
        <taxon>Eukaryota</taxon>
        <taxon>Viridiplantae</taxon>
        <taxon>Streptophyta</taxon>
        <taxon>Embryophyta</taxon>
        <taxon>Tracheophyta</taxon>
        <taxon>Spermatophyta</taxon>
        <taxon>Magnoliopsida</taxon>
        <taxon>Liliopsida</taxon>
        <taxon>Poales</taxon>
        <taxon>Poaceae</taxon>
        <taxon>PACMAD clade</taxon>
        <taxon>Panicoideae</taxon>
        <taxon>Andropogonodae</taxon>
        <taxon>Andropogoneae</taxon>
        <taxon>Saccharinae</taxon>
        <taxon>Miscanthus</taxon>
    </lineage>
</organism>
<dbReference type="Pfam" id="PF01479">
    <property type="entry name" value="S4"/>
    <property type="match status" value="1"/>
</dbReference>
<dbReference type="InterPro" id="IPR036986">
    <property type="entry name" value="S4_RNA-bd_sf"/>
</dbReference>
<dbReference type="InterPro" id="IPR022801">
    <property type="entry name" value="Ribosomal_uS4"/>
</dbReference>
<keyword evidence="3" id="KW-0694">RNA-binding</keyword>
<evidence type="ECO:0000313" key="7">
    <source>
        <dbReference type="Proteomes" id="UP000604825"/>
    </source>
</evidence>
<accession>A0A811SLJ6</accession>
<dbReference type="SUPFAM" id="SSF55174">
    <property type="entry name" value="Alpha-L RNA-binding motif"/>
    <property type="match status" value="1"/>
</dbReference>
<evidence type="ECO:0000259" key="5">
    <source>
        <dbReference type="SMART" id="SM00363"/>
    </source>
</evidence>
<dbReference type="AlphaFoldDB" id="A0A811SLJ6"/>
<evidence type="ECO:0000256" key="4">
    <source>
        <dbReference type="SAM" id="Coils"/>
    </source>
</evidence>
<dbReference type="InterPro" id="IPR002942">
    <property type="entry name" value="S4_RNA-bd"/>
</dbReference>
<dbReference type="FunFam" id="3.10.290.10:FF:000020">
    <property type="entry name" value="Ribosomal protein S4"/>
    <property type="match status" value="1"/>
</dbReference>
<comment type="similarity">
    <text evidence="1">Belongs to the universal ribosomal protein uS4 family.</text>
</comment>
<dbReference type="CDD" id="cd00165">
    <property type="entry name" value="S4"/>
    <property type="match status" value="1"/>
</dbReference>